<evidence type="ECO:0000259" key="2">
    <source>
        <dbReference type="PROSITE" id="PS50097"/>
    </source>
</evidence>
<dbReference type="SMART" id="SM00225">
    <property type="entry name" value="BTB"/>
    <property type="match status" value="1"/>
</dbReference>
<dbReference type="PANTHER" id="PTHR24410">
    <property type="entry name" value="HL07962P-RELATED"/>
    <property type="match status" value="1"/>
</dbReference>
<dbReference type="PANTHER" id="PTHR24410:SF23">
    <property type="entry name" value="BTB DOMAIN-CONTAINING PROTEIN-RELATED"/>
    <property type="match status" value="1"/>
</dbReference>
<evidence type="ECO:0000313" key="5">
    <source>
        <dbReference type="Proteomes" id="UP000233469"/>
    </source>
</evidence>
<protein>
    <recommendedName>
        <fullName evidence="6">Kelch-like protein 17</fullName>
    </recommendedName>
</protein>
<feature type="compositionally biased region" description="Polar residues" evidence="1">
    <location>
        <begin position="290"/>
        <end position="299"/>
    </location>
</feature>
<name>A0A2N1P3K8_9GLOM</name>
<dbReference type="VEuPathDB" id="FungiDB:RhiirFUN_013290"/>
<evidence type="ECO:0000259" key="3">
    <source>
        <dbReference type="PROSITE" id="PS51886"/>
    </source>
</evidence>
<feature type="domain" description="TLDc" evidence="3">
    <location>
        <begin position="438"/>
        <end position="608"/>
    </location>
</feature>
<dbReference type="AlphaFoldDB" id="A0A2N1P3K8"/>
<feature type="domain" description="BTB" evidence="2">
    <location>
        <begin position="23"/>
        <end position="96"/>
    </location>
</feature>
<reference evidence="4 5" key="1">
    <citation type="submission" date="2016-04" db="EMBL/GenBank/DDBJ databases">
        <title>Genome analyses suggest a sexual origin of heterokaryosis in a supposedly ancient asexual fungus.</title>
        <authorList>
            <person name="Ropars J."/>
            <person name="Sedzielewska K."/>
            <person name="Noel J."/>
            <person name="Charron P."/>
            <person name="Farinelli L."/>
            <person name="Marton T."/>
            <person name="Kruger M."/>
            <person name="Pelin A."/>
            <person name="Brachmann A."/>
            <person name="Corradi N."/>
        </authorList>
    </citation>
    <scope>NUCLEOTIDE SEQUENCE [LARGE SCALE GENOMIC DNA]</scope>
    <source>
        <strain evidence="4 5">C2</strain>
    </source>
</reference>
<dbReference type="Pfam" id="PF00651">
    <property type="entry name" value="BTB"/>
    <property type="match status" value="1"/>
</dbReference>
<feature type="compositionally biased region" description="Low complexity" evidence="1">
    <location>
        <begin position="371"/>
        <end position="380"/>
    </location>
</feature>
<dbReference type="PROSITE" id="PS50097">
    <property type="entry name" value="BTB"/>
    <property type="match status" value="1"/>
</dbReference>
<dbReference type="InterPro" id="IPR011333">
    <property type="entry name" value="SKP1/BTB/POZ_sf"/>
</dbReference>
<dbReference type="EMBL" id="LLXL01000007">
    <property type="protein sequence ID" value="PKK80709.1"/>
    <property type="molecule type" value="Genomic_DNA"/>
</dbReference>
<dbReference type="Gene3D" id="3.30.710.10">
    <property type="entry name" value="Potassium Channel Kv1.1, Chain A"/>
    <property type="match status" value="1"/>
</dbReference>
<feature type="compositionally biased region" description="Low complexity" evidence="1">
    <location>
        <begin position="320"/>
        <end position="330"/>
    </location>
</feature>
<dbReference type="InterPro" id="IPR000210">
    <property type="entry name" value="BTB/POZ_dom"/>
</dbReference>
<feature type="compositionally biased region" description="Low complexity" evidence="1">
    <location>
        <begin position="303"/>
        <end position="313"/>
    </location>
</feature>
<reference evidence="4 5" key="2">
    <citation type="submission" date="2017-10" db="EMBL/GenBank/DDBJ databases">
        <title>Extensive intraspecific genome diversity in a model arbuscular mycorrhizal fungus.</title>
        <authorList>
            <person name="Chen E.C.H."/>
            <person name="Morin E."/>
            <person name="Baudet D."/>
            <person name="Noel J."/>
            <person name="Ndikumana S."/>
            <person name="Charron P."/>
            <person name="St-Onge C."/>
            <person name="Giorgi J."/>
            <person name="Grigoriev I.V."/>
            <person name="Roux C."/>
            <person name="Martin F.M."/>
            <person name="Corradi N."/>
        </authorList>
    </citation>
    <scope>NUCLEOTIDE SEQUENCE [LARGE SCALE GENOMIC DNA]</scope>
    <source>
        <strain evidence="4 5">C2</strain>
    </source>
</reference>
<evidence type="ECO:0000256" key="1">
    <source>
        <dbReference type="SAM" id="MobiDB-lite"/>
    </source>
</evidence>
<dbReference type="Pfam" id="PF07707">
    <property type="entry name" value="BACK"/>
    <property type="match status" value="1"/>
</dbReference>
<feature type="compositionally biased region" description="Polar residues" evidence="1">
    <location>
        <begin position="388"/>
        <end position="423"/>
    </location>
</feature>
<feature type="compositionally biased region" description="Polar residues" evidence="1">
    <location>
        <begin position="331"/>
        <end position="350"/>
    </location>
</feature>
<evidence type="ECO:0008006" key="6">
    <source>
        <dbReference type="Google" id="ProtNLM"/>
    </source>
</evidence>
<dbReference type="SUPFAM" id="SSF54695">
    <property type="entry name" value="POZ domain"/>
    <property type="match status" value="1"/>
</dbReference>
<sequence length="610" mass="70590">MTDKFLPQLSQNLLDILEDDEYYDITIEVGSDPYVKIFRAHMVILNYRSAYLRRMLSTNKKHLDGTLVHLKLPNILPEAFHVILRYIYGGRLSLEKYDISDIIEILVAADKLCLQELVIHLQSSLIENNTNWMEENLDLVYKTSFENISFLELQNYCTDLISKEPDKIFKSPNFPSVPEKLLISLIINDNLQMDEVQIWEHVLEWGFAQHPELPPDHTTLSKDEFNVLKNTLRQCIPFIKFFNLSSREFSDKVLPYKKVLPKELKKELVNYFWDRNIESKSRVNKEVKPANQSESQTNKESQSESQANQSESQTNKESQSESQEIQSVSQTNKESQLESQANQSESQTNKESQSESQANQSESQTNKESQSESQINQSEPQKNKESTPESQANQSEPQINKGSQLEYQANKEPQSELQTNGETSSREKKEIKSIIDSKIITNKHAELISGWIDRPLLFSWVYKSNYYGFKLLFRGSRDGFTPSNFHQICDNQISTVMIIKVKGSNEILGGYNPIAWNQNYSNGVTKDSFIFSFENKDNIENYILSRVKDETSAIKNSQYYAPSFGESDLLLSGYDYRYSFCKKGSYEKTIRNTEDTFSVEEFEVFKIIKD</sequence>
<dbReference type="Proteomes" id="UP000233469">
    <property type="component" value="Unassembled WGS sequence"/>
</dbReference>
<feature type="region of interest" description="Disordered" evidence="1">
    <location>
        <begin position="282"/>
        <end position="429"/>
    </location>
</feature>
<dbReference type="VEuPathDB" id="FungiDB:FUN_016561"/>
<comment type="caution">
    <text evidence="4">The sequence shown here is derived from an EMBL/GenBank/DDBJ whole genome shotgun (WGS) entry which is preliminary data.</text>
</comment>
<dbReference type="CDD" id="cd18186">
    <property type="entry name" value="BTB_POZ_ZBTB_KLHL-like"/>
    <property type="match status" value="1"/>
</dbReference>
<dbReference type="InterPro" id="IPR011705">
    <property type="entry name" value="BACK"/>
</dbReference>
<gene>
    <name evidence="4" type="ORF">RhiirC2_841528</name>
</gene>
<accession>A0A2N1P3K8</accession>
<dbReference type="Pfam" id="PF07534">
    <property type="entry name" value="TLD"/>
    <property type="match status" value="1"/>
</dbReference>
<proteinExistence type="predicted"/>
<dbReference type="PROSITE" id="PS51886">
    <property type="entry name" value="TLDC"/>
    <property type="match status" value="1"/>
</dbReference>
<dbReference type="InterPro" id="IPR006571">
    <property type="entry name" value="TLDc_dom"/>
</dbReference>
<evidence type="ECO:0000313" key="4">
    <source>
        <dbReference type="EMBL" id="PKK80709.1"/>
    </source>
</evidence>
<organism evidence="4 5">
    <name type="scientific">Rhizophagus irregularis</name>
    <dbReference type="NCBI Taxonomy" id="588596"/>
    <lineage>
        <taxon>Eukaryota</taxon>
        <taxon>Fungi</taxon>
        <taxon>Fungi incertae sedis</taxon>
        <taxon>Mucoromycota</taxon>
        <taxon>Glomeromycotina</taxon>
        <taxon>Glomeromycetes</taxon>
        <taxon>Glomerales</taxon>
        <taxon>Glomeraceae</taxon>
        <taxon>Rhizophagus</taxon>
    </lineage>
</organism>
<feature type="compositionally biased region" description="Low complexity" evidence="1">
    <location>
        <begin position="354"/>
        <end position="364"/>
    </location>
</feature>
<dbReference type="InterPro" id="IPR051481">
    <property type="entry name" value="BTB-POZ/Galectin-3-binding"/>
</dbReference>
<dbReference type="VEuPathDB" id="FungiDB:RhiirA1_532556"/>